<dbReference type="InterPro" id="IPR029063">
    <property type="entry name" value="SAM-dependent_MTases_sf"/>
</dbReference>
<dbReference type="AlphaFoldDB" id="A0A150Q8D8"/>
<evidence type="ECO:0000313" key="1">
    <source>
        <dbReference type="EMBL" id="KYF64026.1"/>
    </source>
</evidence>
<dbReference type="GO" id="GO:0032259">
    <property type="term" value="P:methylation"/>
    <property type="evidence" value="ECO:0007669"/>
    <property type="project" value="UniProtKB-KW"/>
</dbReference>
<dbReference type="PANTHER" id="PTHR43861">
    <property type="entry name" value="TRANS-ACONITATE 2-METHYLTRANSFERASE-RELATED"/>
    <property type="match status" value="1"/>
</dbReference>
<dbReference type="Proteomes" id="UP000075604">
    <property type="component" value="Unassembled WGS sequence"/>
</dbReference>
<dbReference type="PANTHER" id="PTHR43861:SF6">
    <property type="entry name" value="METHYLTRANSFERASE TYPE 11"/>
    <property type="match status" value="1"/>
</dbReference>
<organism evidence="1 2">
    <name type="scientific">Sorangium cellulosum</name>
    <name type="common">Polyangium cellulosum</name>
    <dbReference type="NCBI Taxonomy" id="56"/>
    <lineage>
        <taxon>Bacteria</taxon>
        <taxon>Pseudomonadati</taxon>
        <taxon>Myxococcota</taxon>
        <taxon>Polyangia</taxon>
        <taxon>Polyangiales</taxon>
        <taxon>Polyangiaceae</taxon>
        <taxon>Sorangium</taxon>
    </lineage>
</organism>
<accession>A0A150Q8D8</accession>
<comment type="caution">
    <text evidence="1">The sequence shown here is derived from an EMBL/GenBank/DDBJ whole genome shotgun (WGS) entry which is preliminary data.</text>
</comment>
<dbReference type="SUPFAM" id="SSF53335">
    <property type="entry name" value="S-adenosyl-L-methionine-dependent methyltransferases"/>
    <property type="match status" value="1"/>
</dbReference>
<keyword evidence="1" id="KW-0489">Methyltransferase</keyword>
<evidence type="ECO:0000313" key="2">
    <source>
        <dbReference type="Proteomes" id="UP000075604"/>
    </source>
</evidence>
<dbReference type="EMBL" id="JELX01000555">
    <property type="protein sequence ID" value="KYF64026.1"/>
    <property type="molecule type" value="Genomic_DNA"/>
</dbReference>
<protein>
    <submittedName>
        <fullName evidence="1">Methylase</fullName>
    </submittedName>
</protein>
<proteinExistence type="predicted"/>
<name>A0A150Q8D8_SORCE</name>
<dbReference type="GO" id="GO:0008168">
    <property type="term" value="F:methyltransferase activity"/>
    <property type="evidence" value="ECO:0007669"/>
    <property type="project" value="UniProtKB-KW"/>
</dbReference>
<gene>
    <name evidence="1" type="ORF">BE04_18270</name>
</gene>
<keyword evidence="1" id="KW-0808">Transferase</keyword>
<dbReference type="Gene3D" id="3.40.50.150">
    <property type="entry name" value="Vaccinia Virus protein VP39"/>
    <property type="match status" value="1"/>
</dbReference>
<dbReference type="CDD" id="cd02440">
    <property type="entry name" value="AdoMet_MTases"/>
    <property type="match status" value="1"/>
</dbReference>
<dbReference type="Pfam" id="PF13489">
    <property type="entry name" value="Methyltransf_23"/>
    <property type="match status" value="1"/>
</dbReference>
<sequence length="232" mass="26727">MTSAGLYTEGGYLENNKTWHAEDSPWKAKQILRILEKNHVQPKVVYEVGCGAGEVLNQLHQQLPASVEFHGYDISPQAFRLAKAREKDRLTFHQEDLLEKDIRCDVLMIIDVIEHVEDYYTFLRKLKSKAEYKILHVPLDLSVQAVLRMKPILDVRRNVGHIHYFVKQTALASLEEAGYEIVDYFYTAGSVELSSKSFKAKLLRYPRRLLFALDQDFTARVLGGYSLLILAR</sequence>
<reference evidence="1 2" key="1">
    <citation type="submission" date="2014-02" db="EMBL/GenBank/DDBJ databases">
        <title>The small core and large imbalanced accessory genome model reveals a collaborative survival strategy of Sorangium cellulosum strains in nature.</title>
        <authorList>
            <person name="Han K."/>
            <person name="Peng R."/>
            <person name="Blom J."/>
            <person name="Li Y.-Z."/>
        </authorList>
    </citation>
    <scope>NUCLEOTIDE SEQUENCE [LARGE SCALE GENOMIC DNA]</scope>
    <source>
        <strain evidence="1 2">So0157-18</strain>
    </source>
</reference>